<organism evidence="7 8">
    <name type="scientific">Pontibacter ummariensis</name>
    <dbReference type="NCBI Taxonomy" id="1610492"/>
    <lineage>
        <taxon>Bacteria</taxon>
        <taxon>Pseudomonadati</taxon>
        <taxon>Bacteroidota</taxon>
        <taxon>Cytophagia</taxon>
        <taxon>Cytophagales</taxon>
        <taxon>Hymenobacteraceae</taxon>
        <taxon>Pontibacter</taxon>
    </lineage>
</organism>
<dbReference type="InterPro" id="IPR015422">
    <property type="entry name" value="PyrdxlP-dep_Trfase_small"/>
</dbReference>
<dbReference type="RefSeq" id="WP_089320857.1">
    <property type="nucleotide sequence ID" value="NZ_FZOQ01000021.1"/>
</dbReference>
<dbReference type="CDD" id="cd06454">
    <property type="entry name" value="KBL_like"/>
    <property type="match status" value="1"/>
</dbReference>
<evidence type="ECO:0000259" key="6">
    <source>
        <dbReference type="Pfam" id="PF00155"/>
    </source>
</evidence>
<keyword evidence="3 7" id="KW-0808">Transferase</keyword>
<dbReference type="SUPFAM" id="SSF53383">
    <property type="entry name" value="PLP-dependent transferases"/>
    <property type="match status" value="1"/>
</dbReference>
<dbReference type="GO" id="GO:0030170">
    <property type="term" value="F:pyridoxal phosphate binding"/>
    <property type="evidence" value="ECO:0007669"/>
    <property type="project" value="InterPro"/>
</dbReference>
<evidence type="ECO:0000256" key="1">
    <source>
        <dbReference type="ARBA" id="ARBA00001933"/>
    </source>
</evidence>
<dbReference type="InterPro" id="IPR015424">
    <property type="entry name" value="PyrdxlP-dep_Trfase"/>
</dbReference>
<dbReference type="PROSITE" id="PS00599">
    <property type="entry name" value="AA_TRANSFER_CLASS_2"/>
    <property type="match status" value="1"/>
</dbReference>
<comment type="similarity">
    <text evidence="5">Belongs to the class-II pyridoxal-phosphate-dependent aminotransferase family.</text>
</comment>
<dbReference type="InterPro" id="IPR015421">
    <property type="entry name" value="PyrdxlP-dep_Trfase_major"/>
</dbReference>
<evidence type="ECO:0000256" key="5">
    <source>
        <dbReference type="RuleBase" id="RU003693"/>
    </source>
</evidence>
<dbReference type="AlphaFoldDB" id="A0A239JBT2"/>
<comment type="pathway">
    <text evidence="2">Lipid metabolism.</text>
</comment>
<dbReference type="InterPro" id="IPR001917">
    <property type="entry name" value="Aminotrans_II_pyridoxalP_BS"/>
</dbReference>
<dbReference type="Gene3D" id="3.90.1150.10">
    <property type="entry name" value="Aspartate Aminotransferase, domain 1"/>
    <property type="match status" value="1"/>
</dbReference>
<dbReference type="InterPro" id="IPR050087">
    <property type="entry name" value="AON_synthase_class-II"/>
</dbReference>
<comment type="cofactor">
    <cofactor evidence="1 5">
        <name>pyridoxal 5'-phosphate</name>
        <dbReference type="ChEBI" id="CHEBI:597326"/>
    </cofactor>
</comment>
<protein>
    <submittedName>
        <fullName evidence="7">Serine palmitoyltransferase</fullName>
    </submittedName>
</protein>
<evidence type="ECO:0000256" key="2">
    <source>
        <dbReference type="ARBA" id="ARBA00005189"/>
    </source>
</evidence>
<evidence type="ECO:0000256" key="3">
    <source>
        <dbReference type="ARBA" id="ARBA00022679"/>
    </source>
</evidence>
<evidence type="ECO:0000313" key="7">
    <source>
        <dbReference type="EMBL" id="SNT03496.1"/>
    </source>
</evidence>
<proteinExistence type="inferred from homology"/>
<dbReference type="PANTHER" id="PTHR13693:SF3">
    <property type="entry name" value="LD36009P"/>
    <property type="match status" value="1"/>
</dbReference>
<dbReference type="NCBIfam" id="NF047600">
    <property type="entry name" value="SerpalmtaseCFB"/>
    <property type="match status" value="1"/>
</dbReference>
<evidence type="ECO:0000256" key="4">
    <source>
        <dbReference type="ARBA" id="ARBA00022898"/>
    </source>
</evidence>
<keyword evidence="4 5" id="KW-0663">Pyridoxal phosphate</keyword>
<dbReference type="Gene3D" id="3.40.640.10">
    <property type="entry name" value="Type I PLP-dependent aspartate aminotransferase-like (Major domain)"/>
    <property type="match status" value="1"/>
</dbReference>
<feature type="domain" description="Aminotransferase class I/classII large" evidence="6">
    <location>
        <begin position="50"/>
        <end position="391"/>
    </location>
</feature>
<dbReference type="EMBL" id="FZOQ01000021">
    <property type="protein sequence ID" value="SNT03496.1"/>
    <property type="molecule type" value="Genomic_DNA"/>
</dbReference>
<sequence length="413" mass="44705">MNNILRQRILAREKSAAQLAAERAQAQGAYPYFRAIESAQDTEVIIEGRKVLMFGSNAYLGLTNHPKVKEAAIQAVEQYGTGCAGSRFLNGTLDIHLELERRLAEYVGKDAALVFSTGFQVNLGVISSLTGRNDYIVLDEYNHASIFDGSRLSFSKVIKYKHNDMQDLEQKLSKLPADALKLIVVDGVFSMEGDIVKLPELVALAERYGGSIMVDDAHGLGVIGERGAGTASHFGLTDQVDLIMGTFSKSLASLGGFIAGDHDTILYLKHHARSLIFSASMSPGSVASTLAALDVIQSEPERIEQLWANTNYAMKLLRAAGLELGPTETPIIPIYVRDNYKTFLVTKVLQDNGIFVNPVVAPAVPADSTLIRLSVMATHTFGHIEEAAAKLADAFKLLGINTRNASYEASTAS</sequence>
<dbReference type="OrthoDB" id="9807157at2"/>
<accession>A0A239JBT2</accession>
<gene>
    <name evidence="7" type="ORF">SAMN06296052_12144</name>
</gene>
<dbReference type="GO" id="GO:0016740">
    <property type="term" value="F:transferase activity"/>
    <property type="evidence" value="ECO:0007669"/>
    <property type="project" value="UniProtKB-KW"/>
</dbReference>
<dbReference type="PANTHER" id="PTHR13693">
    <property type="entry name" value="CLASS II AMINOTRANSFERASE/8-AMINO-7-OXONONANOATE SYNTHASE"/>
    <property type="match status" value="1"/>
</dbReference>
<dbReference type="Pfam" id="PF00155">
    <property type="entry name" value="Aminotran_1_2"/>
    <property type="match status" value="1"/>
</dbReference>
<evidence type="ECO:0000313" key="8">
    <source>
        <dbReference type="Proteomes" id="UP000198432"/>
    </source>
</evidence>
<dbReference type="Proteomes" id="UP000198432">
    <property type="component" value="Unassembled WGS sequence"/>
</dbReference>
<reference evidence="8" key="1">
    <citation type="submission" date="2017-06" db="EMBL/GenBank/DDBJ databases">
        <authorList>
            <person name="Varghese N."/>
            <person name="Submissions S."/>
        </authorList>
    </citation>
    <scope>NUCLEOTIDE SEQUENCE [LARGE SCALE GENOMIC DNA]</scope>
    <source>
        <strain evidence="8">NKM1</strain>
    </source>
</reference>
<keyword evidence="8" id="KW-1185">Reference proteome</keyword>
<dbReference type="InterPro" id="IPR004839">
    <property type="entry name" value="Aminotransferase_I/II_large"/>
</dbReference>
<name>A0A239JBT2_9BACT</name>